<protein>
    <submittedName>
        <fullName evidence="1">Uncharacterized protein</fullName>
    </submittedName>
</protein>
<keyword evidence="2" id="KW-1185">Reference proteome</keyword>
<proteinExistence type="predicted"/>
<gene>
    <name evidence="1" type="ORF">V2V91_04495</name>
</gene>
<comment type="caution">
    <text evidence="1">The sequence shown here is derived from an EMBL/GenBank/DDBJ whole genome shotgun (WGS) entry which is preliminary data.</text>
</comment>
<organism evidence="1 2">
    <name type="scientific">Microbacterium schleiferi</name>
    <dbReference type="NCBI Taxonomy" id="69362"/>
    <lineage>
        <taxon>Bacteria</taxon>
        <taxon>Bacillati</taxon>
        <taxon>Actinomycetota</taxon>
        <taxon>Actinomycetes</taxon>
        <taxon>Micrococcales</taxon>
        <taxon>Microbacteriaceae</taxon>
        <taxon>Microbacterium</taxon>
    </lineage>
</organism>
<name>A0ABU7V6M7_9MICO</name>
<dbReference type="RefSeq" id="WP_331790956.1">
    <property type="nucleotide sequence ID" value="NZ_BAAAUO010000005.1"/>
</dbReference>
<evidence type="ECO:0000313" key="2">
    <source>
        <dbReference type="Proteomes" id="UP001351900"/>
    </source>
</evidence>
<dbReference type="Proteomes" id="UP001351900">
    <property type="component" value="Unassembled WGS sequence"/>
</dbReference>
<reference evidence="1 2" key="1">
    <citation type="submission" date="2024-01" db="EMBL/GenBank/DDBJ databases">
        <title>the genome sequence of strain Microbacterium schleiferi NBRC 15075.</title>
        <authorList>
            <person name="Ding Y."/>
            <person name="Zhang G."/>
        </authorList>
    </citation>
    <scope>NUCLEOTIDE SEQUENCE [LARGE SCALE GENOMIC DNA]</scope>
    <source>
        <strain evidence="1 2">NBRC 15075</strain>
    </source>
</reference>
<evidence type="ECO:0000313" key="1">
    <source>
        <dbReference type="EMBL" id="MEF2254397.1"/>
    </source>
</evidence>
<accession>A0ABU7V6M7</accession>
<dbReference type="EMBL" id="JAZHOV010000002">
    <property type="protein sequence ID" value="MEF2254397.1"/>
    <property type="molecule type" value="Genomic_DNA"/>
</dbReference>
<sequence length="154" mass="16700">MAFFKNRGQEFIERGGRGRQGDTTLPARSIATDAQLIARRSMRSADIVASMKILDSAPNELAAQEIAEWLNGEFESRGGGALLGLFGHCYLGHPYADHLMTLDGSIIRHFTHAEPVPSGFEPARSLAVTDAYAYIEIYADGQIIPVRPDGIPAA</sequence>